<evidence type="ECO:0000313" key="2">
    <source>
        <dbReference type="EMBL" id="CDP96092.1"/>
    </source>
</evidence>
<accession>A0A1I9G2G6</accession>
<name>A0A1I9G2G6_BRUMA</name>
<sequence length="40" mass="4638">MCILFSSAEIEKRGNLMKGDYMFYFSCGDLYSLTYILISN</sequence>
<evidence type="ECO:0000256" key="1">
    <source>
        <dbReference type="SAM" id="Phobius"/>
    </source>
</evidence>
<protein>
    <submittedName>
        <fullName evidence="2">Bm13103</fullName>
    </submittedName>
</protein>
<organism evidence="2">
    <name type="scientific">Brugia malayi</name>
    <name type="common">Filarial nematode worm</name>
    <dbReference type="NCBI Taxonomy" id="6279"/>
    <lineage>
        <taxon>Eukaryota</taxon>
        <taxon>Metazoa</taxon>
        <taxon>Ecdysozoa</taxon>
        <taxon>Nematoda</taxon>
        <taxon>Chromadorea</taxon>
        <taxon>Rhabditida</taxon>
        <taxon>Spirurina</taxon>
        <taxon>Spiruromorpha</taxon>
        <taxon>Filarioidea</taxon>
        <taxon>Onchocercidae</taxon>
        <taxon>Brugia</taxon>
    </lineage>
</organism>
<gene>
    <name evidence="2" type="primary">Bm13103</name>
    <name evidence="2" type="ORF">BM_Bm13103</name>
</gene>
<dbReference type="EMBL" id="LN856957">
    <property type="protein sequence ID" value="CDP96092.1"/>
    <property type="molecule type" value="Genomic_DNA"/>
</dbReference>
<reference evidence="2" key="1">
    <citation type="journal article" date="2007" name="Science">
        <title>Draft genome of the filarial nematode parasite Brugia malayi.</title>
        <authorList>
            <person name="Ghedin E."/>
            <person name="Wang S."/>
            <person name="Spiro D."/>
            <person name="Caler E."/>
            <person name="Zhao Q."/>
            <person name="Crabtree J."/>
            <person name="Allen J.E."/>
            <person name="Delcher A.L."/>
            <person name="Guiliano D.B."/>
            <person name="Miranda-Saavedra D."/>
            <person name="Angiuoli S.V."/>
            <person name="Creasy T."/>
            <person name="Amedeo P."/>
            <person name="Haas B."/>
            <person name="El-Sayed N.M."/>
            <person name="Wortman J.R."/>
            <person name="Feldblyum T."/>
            <person name="Tallon L."/>
            <person name="Schatz M."/>
            <person name="Shumway M."/>
            <person name="Koo H."/>
            <person name="Salzberg S.L."/>
            <person name="Schobel S."/>
            <person name="Pertea M."/>
            <person name="Pop M."/>
            <person name="White O."/>
            <person name="Barton G.J."/>
            <person name="Carlow C.K."/>
            <person name="Crawford M.J."/>
            <person name="Daub J."/>
            <person name="Dimmic M.W."/>
            <person name="Estes C.F."/>
            <person name="Foster J.M."/>
            <person name="Ganatra M."/>
            <person name="Gregory W.F."/>
            <person name="Johnson N.M."/>
            <person name="Jin J."/>
            <person name="Komuniecki R."/>
            <person name="Korf I."/>
            <person name="Kumar S."/>
            <person name="Laney S."/>
            <person name="Li B.W."/>
            <person name="Li W."/>
            <person name="Lindblom T.H."/>
            <person name="Lustigman S."/>
            <person name="Ma D."/>
            <person name="Maina C.V."/>
            <person name="Martin D.M."/>
            <person name="McCarter J.P."/>
            <person name="McReynolds L."/>
            <person name="Mitreva M."/>
            <person name="Nutman T.B."/>
            <person name="Parkinson J."/>
            <person name="Peregrin-Alvarez J.M."/>
            <person name="Poole C."/>
            <person name="Ren Q."/>
            <person name="Saunders L."/>
            <person name="Sluder A.E."/>
            <person name="Smith K."/>
            <person name="Stanke M."/>
            <person name="Unnasch T.R."/>
            <person name="Ware J."/>
            <person name="Wei A.D."/>
            <person name="Weil G."/>
            <person name="Williams D.J."/>
            <person name="Zhang Y."/>
            <person name="Williams S.A."/>
            <person name="Fraser-Liggett C."/>
            <person name="Slatko B."/>
            <person name="Blaxter M.L."/>
            <person name="Scott A.L."/>
        </authorList>
    </citation>
    <scope>NUCLEOTIDE SEQUENCE</scope>
    <source>
        <strain evidence="2">FR3</strain>
    </source>
</reference>
<keyword evidence="1" id="KW-0472">Membrane</keyword>
<proteinExistence type="predicted"/>
<feature type="transmembrane region" description="Helical" evidence="1">
    <location>
        <begin position="21"/>
        <end position="38"/>
    </location>
</feature>
<dbReference type="AlphaFoldDB" id="A0A1I9G2G6"/>
<reference evidence="2" key="2">
    <citation type="submission" date="2012-12" db="EMBL/GenBank/DDBJ databases">
        <authorList>
            <consortium name="WormBase Consortium"/>
            <person name="Ghedin E."/>
            <person name="Paulini M."/>
        </authorList>
    </citation>
    <scope>NUCLEOTIDE SEQUENCE</scope>
    <source>
        <strain evidence="2">FR3</strain>
    </source>
</reference>
<keyword evidence="1" id="KW-0812">Transmembrane</keyword>
<keyword evidence="1" id="KW-1133">Transmembrane helix</keyword>